<evidence type="ECO:0000313" key="12">
    <source>
        <dbReference type="Proteomes" id="UP001151699"/>
    </source>
</evidence>
<evidence type="ECO:0000256" key="9">
    <source>
        <dbReference type="ARBA" id="ARBA00023180"/>
    </source>
</evidence>
<sequence>MNIQQSGFHRIVKYITVFTEPPEKPCDFHLRQTLPSSAYVSVDQLDDLKRFDKIEYFIESNVDVESITSKSSPFNIYLYGDTASLFVIQLPLHLRYHSPGSSSFVKVSLENPELFVDCHGQKLSNTTLDDHIVDLKCRKSRNQCKWTKIDYETHSEPVAMNVPIGYENFSVLVTAVTILTSWIGSFYIARAITRKAAALKNRL</sequence>
<protein>
    <recommendedName>
        <fullName evidence="10">Phosphatidylinositol-glycan biosynthesis class X protein</fullName>
    </recommendedName>
</protein>
<comment type="similarity">
    <text evidence="3 10">Belongs to the PIGX family.</text>
</comment>
<keyword evidence="5 10" id="KW-0812">Transmembrane</keyword>
<evidence type="ECO:0000313" key="11">
    <source>
        <dbReference type="EMBL" id="KAJ6629255.1"/>
    </source>
</evidence>
<dbReference type="Pfam" id="PF08320">
    <property type="entry name" value="PIG-X"/>
    <property type="match status" value="1"/>
</dbReference>
<evidence type="ECO:0000256" key="8">
    <source>
        <dbReference type="ARBA" id="ARBA00023136"/>
    </source>
</evidence>
<dbReference type="PANTHER" id="PTHR28650">
    <property type="entry name" value="PHOSPHATIDYLINOSITOL-GLYCAN BIOSYNTHESIS CLASS X PROTEIN"/>
    <property type="match status" value="1"/>
</dbReference>
<name>A0A9Q0MJL6_9DIPT</name>
<reference evidence="11" key="1">
    <citation type="submission" date="2022-07" db="EMBL/GenBank/DDBJ databases">
        <authorList>
            <person name="Trinca V."/>
            <person name="Uliana J.V.C."/>
            <person name="Torres T.T."/>
            <person name="Ward R.J."/>
            <person name="Monesi N."/>
        </authorList>
    </citation>
    <scope>NUCLEOTIDE SEQUENCE</scope>
    <source>
        <strain evidence="11">HSMRA1968</strain>
        <tissue evidence="11">Whole embryos</tissue>
    </source>
</reference>
<dbReference type="Proteomes" id="UP001151699">
    <property type="component" value="Unassembled WGS sequence"/>
</dbReference>
<keyword evidence="8 10" id="KW-0472">Membrane</keyword>
<evidence type="ECO:0000256" key="1">
    <source>
        <dbReference type="ARBA" id="ARBA00004389"/>
    </source>
</evidence>
<comment type="function">
    <text evidence="10">Stabilizing subunit of the glycosylphosphatidylinositol-mannosyltransferase I complex which catalyzes the transfer of the first mannose, via an alpha-1,4 bond from a dolichol-phosphate-mannose (Dol-P-Man) to the glucosaminyl acyl phosphatidylinositol (GlcN-(acyl)PI) intermediate to generate alpha-D-Man-(1-&gt;4)-alpha-D-GlcN-(1-&gt;6)-(1-radyl,2-acyl-sn-glycero-3-phospho)-2-acyl-inositol and participates in the sixth step of the glycosylphosphatidylinositol-anchor biosynthesis. Probably acts by stabilizing the mannosyltransferase PIGM.</text>
</comment>
<gene>
    <name evidence="11" type="primary">PIGX</name>
    <name evidence="11" type="ORF">Bhyg_16905</name>
</gene>
<evidence type="ECO:0000256" key="2">
    <source>
        <dbReference type="ARBA" id="ARBA00004687"/>
    </source>
</evidence>
<evidence type="ECO:0000256" key="4">
    <source>
        <dbReference type="ARBA" id="ARBA00022502"/>
    </source>
</evidence>
<keyword evidence="6 10" id="KW-0256">Endoplasmic reticulum</keyword>
<evidence type="ECO:0000256" key="6">
    <source>
        <dbReference type="ARBA" id="ARBA00022824"/>
    </source>
</evidence>
<keyword evidence="4 10" id="KW-0337">GPI-anchor biosynthesis</keyword>
<evidence type="ECO:0000256" key="3">
    <source>
        <dbReference type="ARBA" id="ARBA00010345"/>
    </source>
</evidence>
<keyword evidence="9" id="KW-0325">Glycoprotein</keyword>
<proteinExistence type="inferred from homology"/>
<comment type="subcellular location">
    <subcellularLocation>
        <location evidence="1 10">Endoplasmic reticulum membrane</location>
        <topology evidence="1 10">Single-pass membrane protein</topology>
    </subcellularLocation>
</comment>
<organism evidence="11 12">
    <name type="scientific">Pseudolycoriella hygida</name>
    <dbReference type="NCBI Taxonomy" id="35572"/>
    <lineage>
        <taxon>Eukaryota</taxon>
        <taxon>Metazoa</taxon>
        <taxon>Ecdysozoa</taxon>
        <taxon>Arthropoda</taxon>
        <taxon>Hexapoda</taxon>
        <taxon>Insecta</taxon>
        <taxon>Pterygota</taxon>
        <taxon>Neoptera</taxon>
        <taxon>Endopterygota</taxon>
        <taxon>Diptera</taxon>
        <taxon>Nematocera</taxon>
        <taxon>Sciaroidea</taxon>
        <taxon>Sciaridae</taxon>
        <taxon>Pseudolycoriella</taxon>
    </lineage>
</organism>
<dbReference type="GO" id="GO:0006506">
    <property type="term" value="P:GPI anchor biosynthetic process"/>
    <property type="evidence" value="ECO:0007669"/>
    <property type="project" value="UniProtKB-KW"/>
</dbReference>
<feature type="transmembrane region" description="Helical" evidence="10">
    <location>
        <begin position="169"/>
        <end position="192"/>
    </location>
</feature>
<dbReference type="AlphaFoldDB" id="A0A9Q0MJL6"/>
<evidence type="ECO:0000256" key="10">
    <source>
        <dbReference type="RuleBase" id="RU366056"/>
    </source>
</evidence>
<keyword evidence="12" id="KW-1185">Reference proteome</keyword>
<accession>A0A9Q0MJL6</accession>
<dbReference type="PANTHER" id="PTHR28650:SF1">
    <property type="entry name" value="PHOSPHATIDYLINOSITOL-GLYCAN BIOSYNTHESIS CLASS X PROTEIN"/>
    <property type="match status" value="1"/>
</dbReference>
<dbReference type="GO" id="GO:0005789">
    <property type="term" value="C:endoplasmic reticulum membrane"/>
    <property type="evidence" value="ECO:0007669"/>
    <property type="project" value="UniProtKB-SubCell"/>
</dbReference>
<dbReference type="SMART" id="SM00780">
    <property type="entry name" value="PIG-X"/>
    <property type="match status" value="1"/>
</dbReference>
<dbReference type="InterPro" id="IPR040039">
    <property type="entry name" value="PIGX"/>
</dbReference>
<comment type="caution">
    <text evidence="11">The sequence shown here is derived from an EMBL/GenBank/DDBJ whole genome shotgun (WGS) entry which is preliminary data.</text>
</comment>
<dbReference type="InterPro" id="IPR013233">
    <property type="entry name" value="PIG-X/PBN1"/>
</dbReference>
<evidence type="ECO:0000256" key="7">
    <source>
        <dbReference type="ARBA" id="ARBA00022989"/>
    </source>
</evidence>
<dbReference type="EMBL" id="WJQU01002940">
    <property type="protein sequence ID" value="KAJ6629255.1"/>
    <property type="molecule type" value="Genomic_DNA"/>
</dbReference>
<keyword evidence="7 10" id="KW-1133">Transmembrane helix</keyword>
<dbReference type="OrthoDB" id="5546453at2759"/>
<comment type="pathway">
    <text evidence="2 10">Glycolipid biosynthesis; glycosylphosphatidylinositol-anchor biosynthesis.</text>
</comment>
<evidence type="ECO:0000256" key="5">
    <source>
        <dbReference type="ARBA" id="ARBA00022692"/>
    </source>
</evidence>